<evidence type="ECO:0000313" key="2">
    <source>
        <dbReference type="Proteomes" id="UP000324800"/>
    </source>
</evidence>
<organism evidence="1 2">
    <name type="scientific">Streblomastix strix</name>
    <dbReference type="NCBI Taxonomy" id="222440"/>
    <lineage>
        <taxon>Eukaryota</taxon>
        <taxon>Metamonada</taxon>
        <taxon>Preaxostyla</taxon>
        <taxon>Oxymonadida</taxon>
        <taxon>Streblomastigidae</taxon>
        <taxon>Streblomastix</taxon>
    </lineage>
</organism>
<dbReference type="EMBL" id="SNRW01000821">
    <property type="protein sequence ID" value="KAA6399101.1"/>
    <property type="molecule type" value="Genomic_DNA"/>
</dbReference>
<evidence type="ECO:0000313" key="1">
    <source>
        <dbReference type="EMBL" id="KAA6399101.1"/>
    </source>
</evidence>
<accession>A0A5J4WVV8</accession>
<sequence>MDAINENNQLTHVSFEDNKDRLIEQLQLENSNYCNTLQDDVPRLVPKGRQFDYIYSVVHDNDDTDGNSFKLTNNTFKLNINNGSDICSSALNYINLMIEAFLYHNWIYDQDLTFAYRCLGLIRLYESTANNFITSCEAHAVGGEYPLKIRQNYGKQITLVNGDIVVSDENPNNVQQLTMQQISNGSNTLPVRMLCSLAGLSVLQWKAIYQSIGLLTQYGYCIA</sequence>
<dbReference type="AlphaFoldDB" id="A0A5J4WVV8"/>
<reference evidence="1 2" key="1">
    <citation type="submission" date="2019-03" db="EMBL/GenBank/DDBJ databases">
        <title>Single cell metagenomics reveals metabolic interactions within the superorganism composed of flagellate Streblomastix strix and complex community of Bacteroidetes bacteria on its surface.</title>
        <authorList>
            <person name="Treitli S.C."/>
            <person name="Kolisko M."/>
            <person name="Husnik F."/>
            <person name="Keeling P."/>
            <person name="Hampl V."/>
        </authorList>
    </citation>
    <scope>NUCLEOTIDE SEQUENCE [LARGE SCALE GENOMIC DNA]</scope>
    <source>
        <strain evidence="1">ST1C</strain>
    </source>
</reference>
<comment type="caution">
    <text evidence="1">The sequence shown here is derived from an EMBL/GenBank/DDBJ whole genome shotgun (WGS) entry which is preliminary data.</text>
</comment>
<dbReference type="Proteomes" id="UP000324800">
    <property type="component" value="Unassembled WGS sequence"/>
</dbReference>
<proteinExistence type="predicted"/>
<protein>
    <submittedName>
        <fullName evidence="1">Uncharacterized protein</fullName>
    </submittedName>
</protein>
<name>A0A5J4WVV8_9EUKA</name>
<gene>
    <name evidence="1" type="ORF">EZS28_005376</name>
</gene>